<name>A0A9D2B033_9GAMM</name>
<accession>A0A9D2B033</accession>
<sequence>MKTIKFSLPMQKPDPNGKYPVTYVSSLEELRDNFDPQGLLYALEHNNLLTRWLECRGYDYELDQVKKLQANTDLQVRGKVNELAKIFEIDMPEADLNQLLTDIEMMAQNKAFIEQQITHLSDVGQVVKDSCKRYQEVVKNIIDHPKDLSTVRNNVYELSKTHFVIASLDFNKLFVTLQNKAPLALLCMIADKKLRPLFLDFDFKGQPYKTSFRQESNSKFSAGLKYVNGSYLDQFEKLFYQSREELEQLIGPYVRCASLSDEWKTFEPDSKLITCFIYRDYNKCNIRPDSDNASERRVKEYGVSFDVLKGLQAKLDYGSGRYLYYVALN</sequence>
<dbReference type="AlphaFoldDB" id="A0A9D2B033"/>
<protein>
    <submittedName>
        <fullName evidence="1">Uncharacterized protein</fullName>
    </submittedName>
</protein>
<proteinExistence type="predicted"/>
<reference evidence="1" key="1">
    <citation type="journal article" date="2021" name="PeerJ">
        <title>Extensive microbial diversity within the chicken gut microbiome revealed by metagenomics and culture.</title>
        <authorList>
            <person name="Gilroy R."/>
            <person name="Ravi A."/>
            <person name="Getino M."/>
            <person name="Pursley I."/>
            <person name="Horton D.L."/>
            <person name="Alikhan N.F."/>
            <person name="Baker D."/>
            <person name="Gharbi K."/>
            <person name="Hall N."/>
            <person name="Watson M."/>
            <person name="Adriaenssens E.M."/>
            <person name="Foster-Nyarko E."/>
            <person name="Jarju S."/>
            <person name="Secka A."/>
            <person name="Antonio M."/>
            <person name="Oren A."/>
            <person name="Chaudhuri R.R."/>
            <person name="La Ragione R."/>
            <person name="Hildebrand F."/>
            <person name="Pallen M.J."/>
        </authorList>
    </citation>
    <scope>NUCLEOTIDE SEQUENCE</scope>
    <source>
        <strain evidence="1">USASDec5-558</strain>
    </source>
</reference>
<gene>
    <name evidence="1" type="ORF">H9850_02005</name>
</gene>
<dbReference type="Proteomes" id="UP000886829">
    <property type="component" value="Unassembled WGS sequence"/>
</dbReference>
<evidence type="ECO:0000313" key="2">
    <source>
        <dbReference type="Proteomes" id="UP000886829"/>
    </source>
</evidence>
<evidence type="ECO:0000313" key="1">
    <source>
        <dbReference type="EMBL" id="HIX56230.1"/>
    </source>
</evidence>
<comment type="caution">
    <text evidence="1">The sequence shown here is derived from an EMBL/GenBank/DDBJ whole genome shotgun (WGS) entry which is preliminary data.</text>
</comment>
<reference evidence="1" key="2">
    <citation type="submission" date="2021-04" db="EMBL/GenBank/DDBJ databases">
        <authorList>
            <person name="Gilroy R."/>
        </authorList>
    </citation>
    <scope>NUCLEOTIDE SEQUENCE</scope>
    <source>
        <strain evidence="1">USASDec5-558</strain>
    </source>
</reference>
<dbReference type="EMBL" id="DXEV01000038">
    <property type="protein sequence ID" value="HIX56230.1"/>
    <property type="molecule type" value="Genomic_DNA"/>
</dbReference>
<organism evidence="1 2">
    <name type="scientific">Candidatus Anaerobiospirillum pullistercoris</name>
    <dbReference type="NCBI Taxonomy" id="2838452"/>
    <lineage>
        <taxon>Bacteria</taxon>
        <taxon>Pseudomonadati</taxon>
        <taxon>Pseudomonadota</taxon>
        <taxon>Gammaproteobacteria</taxon>
        <taxon>Aeromonadales</taxon>
        <taxon>Succinivibrionaceae</taxon>
        <taxon>Anaerobiospirillum</taxon>
    </lineage>
</organism>